<accession>A0A183BWF0</accession>
<reference evidence="2" key="2">
    <citation type="submission" date="2014-05" db="EMBL/GenBank/DDBJ databases">
        <title>The genome and life-stage specific transcriptomes of Globodera pallida elucidate key aspects of plant parasitism by a cyst nematode.</title>
        <authorList>
            <person name="Cotton J.A."/>
            <person name="Lilley C.J."/>
            <person name="Jones L.M."/>
            <person name="Kikuchi T."/>
            <person name="Reid A.J."/>
            <person name="Thorpe P."/>
            <person name="Tsai I.J."/>
            <person name="Beasley H."/>
            <person name="Blok V."/>
            <person name="Cock P.J.A."/>
            <person name="Van den Akker S.E."/>
            <person name="Holroyd N."/>
            <person name="Hunt M."/>
            <person name="Mantelin S."/>
            <person name="Naghra H."/>
            <person name="Pain A."/>
            <person name="Palomares-Rius J.E."/>
            <person name="Zarowiecki M."/>
            <person name="Berriman M."/>
            <person name="Jones J.T."/>
            <person name="Urwin P.E."/>
        </authorList>
    </citation>
    <scope>NUCLEOTIDE SEQUENCE [LARGE SCALE GENOMIC DNA]</scope>
    <source>
        <strain evidence="2">Lindley</strain>
    </source>
</reference>
<reference evidence="3" key="3">
    <citation type="submission" date="2016-06" db="UniProtKB">
        <authorList>
            <consortium name="WormBaseParasite"/>
        </authorList>
    </citation>
    <scope>IDENTIFICATION</scope>
</reference>
<dbReference type="WBParaSite" id="GPLIN_000493900">
    <property type="protein sequence ID" value="GPLIN_000493900"/>
    <property type="gene ID" value="GPLIN_000493900"/>
</dbReference>
<evidence type="ECO:0000313" key="3">
    <source>
        <dbReference type="WBParaSite" id="GPLIN_000493900"/>
    </source>
</evidence>
<dbReference type="Proteomes" id="UP000050741">
    <property type="component" value="Unassembled WGS sequence"/>
</dbReference>
<keyword evidence="2" id="KW-1185">Reference proteome</keyword>
<dbReference type="AlphaFoldDB" id="A0A183BWF0"/>
<dbReference type="GO" id="GO:0003677">
    <property type="term" value="F:DNA binding"/>
    <property type="evidence" value="ECO:0007669"/>
    <property type="project" value="InterPro"/>
</dbReference>
<feature type="region of interest" description="Disordered" evidence="1">
    <location>
        <begin position="32"/>
        <end position="79"/>
    </location>
</feature>
<evidence type="ECO:0000256" key="1">
    <source>
        <dbReference type="SAM" id="MobiDB-lite"/>
    </source>
</evidence>
<proteinExistence type="predicted"/>
<dbReference type="Gene3D" id="3.90.70.200">
    <property type="entry name" value="Plus-3 domain"/>
    <property type="match status" value="1"/>
</dbReference>
<sequence length="234" mass="27216">MAKWGEQLPLSSLYHARRLKVYEKLKAVKKLLKSAKNQRDKQRKREKREKARQQKDNNNEHHQQQTKSKKNGKEADDINAANSGNMFRKAFGSVIEKIMVTPMQLVQLLQRGRTEFERVAVGLYVRCMVTKGKKQQQLWLVEQIKHISWNAKPYAMYGKQLTVLLHFDHHCCTINAVQFRKPEVIKKLVRQQKLTANFISPSGAHIMHKSDELQAALRDTVRLTAHPFQKPNNG</sequence>
<feature type="compositionally biased region" description="Basic and acidic residues" evidence="1">
    <location>
        <begin position="48"/>
        <end position="63"/>
    </location>
</feature>
<reference evidence="2" key="1">
    <citation type="submission" date="2013-12" db="EMBL/GenBank/DDBJ databases">
        <authorList>
            <person name="Aslett M."/>
        </authorList>
    </citation>
    <scope>NUCLEOTIDE SEQUENCE [LARGE SCALE GENOMIC DNA]</scope>
    <source>
        <strain evidence="2">Lindley</strain>
    </source>
</reference>
<protein>
    <submittedName>
        <fullName evidence="3">DUF663 domain-containing protein</fullName>
    </submittedName>
</protein>
<organism evidence="2 3">
    <name type="scientific">Globodera pallida</name>
    <name type="common">Potato cyst nematode worm</name>
    <name type="synonym">Heterodera pallida</name>
    <dbReference type="NCBI Taxonomy" id="36090"/>
    <lineage>
        <taxon>Eukaryota</taxon>
        <taxon>Metazoa</taxon>
        <taxon>Ecdysozoa</taxon>
        <taxon>Nematoda</taxon>
        <taxon>Chromadorea</taxon>
        <taxon>Rhabditida</taxon>
        <taxon>Tylenchina</taxon>
        <taxon>Tylenchomorpha</taxon>
        <taxon>Tylenchoidea</taxon>
        <taxon>Heteroderidae</taxon>
        <taxon>Heteroderinae</taxon>
        <taxon>Globodera</taxon>
    </lineage>
</organism>
<dbReference type="SUPFAM" id="SSF159042">
    <property type="entry name" value="Plus3-like"/>
    <property type="match status" value="1"/>
</dbReference>
<evidence type="ECO:0000313" key="2">
    <source>
        <dbReference type="Proteomes" id="UP000050741"/>
    </source>
</evidence>
<dbReference type="InterPro" id="IPR036128">
    <property type="entry name" value="Plus3-like_sf"/>
</dbReference>
<name>A0A183BWF0_GLOPA</name>